<organism evidence="2 3">
    <name type="scientific">Trichonephila clavata</name>
    <name type="common">Joro spider</name>
    <name type="synonym">Nephila clavata</name>
    <dbReference type="NCBI Taxonomy" id="2740835"/>
    <lineage>
        <taxon>Eukaryota</taxon>
        <taxon>Metazoa</taxon>
        <taxon>Ecdysozoa</taxon>
        <taxon>Arthropoda</taxon>
        <taxon>Chelicerata</taxon>
        <taxon>Arachnida</taxon>
        <taxon>Araneae</taxon>
        <taxon>Araneomorphae</taxon>
        <taxon>Entelegynae</taxon>
        <taxon>Araneoidea</taxon>
        <taxon>Nephilidae</taxon>
        <taxon>Trichonephila</taxon>
    </lineage>
</organism>
<dbReference type="AlphaFoldDB" id="A0A8X6ILU8"/>
<name>A0A8X6ILU8_TRICU</name>
<comment type="caution">
    <text evidence="2">The sequence shown here is derived from an EMBL/GenBank/DDBJ whole genome shotgun (WGS) entry which is preliminary data.</text>
</comment>
<dbReference type="Proteomes" id="UP000887116">
    <property type="component" value="Unassembled WGS sequence"/>
</dbReference>
<evidence type="ECO:0000313" key="2">
    <source>
        <dbReference type="EMBL" id="GFR24649.1"/>
    </source>
</evidence>
<evidence type="ECO:0000256" key="1">
    <source>
        <dbReference type="SAM" id="MobiDB-lite"/>
    </source>
</evidence>
<gene>
    <name evidence="2" type="ORF">TNCT_452591</name>
</gene>
<sequence>MHCPKLRSSNNPPPSNFLTIPKIRRVSEITTANRGKKKKYTYTQDTSGEQKKTGDLFWRNEWLAITSLDRQDYRRRLGGIALLAVSLPSLSSS</sequence>
<feature type="region of interest" description="Disordered" evidence="1">
    <location>
        <begin position="1"/>
        <end position="22"/>
    </location>
</feature>
<evidence type="ECO:0000313" key="3">
    <source>
        <dbReference type="Proteomes" id="UP000887116"/>
    </source>
</evidence>
<dbReference type="EMBL" id="BMAO01008542">
    <property type="protein sequence ID" value="GFR24649.1"/>
    <property type="molecule type" value="Genomic_DNA"/>
</dbReference>
<protein>
    <submittedName>
        <fullName evidence="2">Uncharacterized protein</fullName>
    </submittedName>
</protein>
<reference evidence="2" key="1">
    <citation type="submission" date="2020-07" db="EMBL/GenBank/DDBJ databases">
        <title>Multicomponent nature underlies the extraordinary mechanical properties of spider dragline silk.</title>
        <authorList>
            <person name="Kono N."/>
            <person name="Nakamura H."/>
            <person name="Mori M."/>
            <person name="Yoshida Y."/>
            <person name="Ohtoshi R."/>
            <person name="Malay A.D."/>
            <person name="Moran D.A.P."/>
            <person name="Tomita M."/>
            <person name="Numata K."/>
            <person name="Arakawa K."/>
        </authorList>
    </citation>
    <scope>NUCLEOTIDE SEQUENCE</scope>
</reference>
<proteinExistence type="predicted"/>
<accession>A0A8X6ILU8</accession>
<keyword evidence="3" id="KW-1185">Reference proteome</keyword>